<name>A0ABW4BH60_9LACO</name>
<dbReference type="EMBL" id="JBHTOA010000031">
    <property type="protein sequence ID" value="MFD1399331.1"/>
    <property type="molecule type" value="Genomic_DNA"/>
</dbReference>
<evidence type="ECO:0000313" key="4">
    <source>
        <dbReference type="Proteomes" id="UP001597199"/>
    </source>
</evidence>
<accession>A0ABW4BH60</accession>
<keyword evidence="4" id="KW-1185">Reference proteome</keyword>
<evidence type="ECO:0000256" key="2">
    <source>
        <dbReference type="SAM" id="SignalP"/>
    </source>
</evidence>
<dbReference type="PROSITE" id="PS00430">
    <property type="entry name" value="TONB_DEPENDENT_REC_1"/>
    <property type="match status" value="1"/>
</dbReference>
<feature type="chain" id="PRO_5046047334" description="Lipoprotein" evidence="2">
    <location>
        <begin position="26"/>
        <end position="243"/>
    </location>
</feature>
<sequence length="243" mass="25860">MRRKSLLAACVLLLLAAGCGKQASAATPKPPAAESSQAAKSKPIPGTSPTQLKTLARQTEKKLPGVKFPHFTPFSDEETLQVKASGNVSDYLLSFTTTEQKAALAPLILQKHTPTSTAAADQADAALAYQPLVGTAVELANDITAYLQQQADLSKLTWHQGNYAVTVKTADGVDYAKVLAQNIDHFIHNNTLPSAQRGAILIDTTAAGRSNTVKWRELSAYYTISGVNPMQTLRLAFGVGEKA</sequence>
<evidence type="ECO:0000256" key="1">
    <source>
        <dbReference type="SAM" id="MobiDB-lite"/>
    </source>
</evidence>
<protein>
    <recommendedName>
        <fullName evidence="5">Lipoprotein</fullName>
    </recommendedName>
</protein>
<comment type="caution">
    <text evidence="3">The sequence shown here is derived from an EMBL/GenBank/DDBJ whole genome shotgun (WGS) entry which is preliminary data.</text>
</comment>
<feature type="region of interest" description="Disordered" evidence="1">
    <location>
        <begin position="24"/>
        <end position="50"/>
    </location>
</feature>
<proteinExistence type="predicted"/>
<dbReference type="Proteomes" id="UP001597199">
    <property type="component" value="Unassembled WGS sequence"/>
</dbReference>
<evidence type="ECO:0000313" key="3">
    <source>
        <dbReference type="EMBL" id="MFD1399331.1"/>
    </source>
</evidence>
<dbReference type="InterPro" id="IPR010916">
    <property type="entry name" value="TonB_box_CS"/>
</dbReference>
<keyword evidence="2" id="KW-0732">Signal</keyword>
<dbReference type="RefSeq" id="WP_204118133.1">
    <property type="nucleotide sequence ID" value="NZ_BOLV01000002.1"/>
</dbReference>
<dbReference type="PROSITE" id="PS51257">
    <property type="entry name" value="PROKAR_LIPOPROTEIN"/>
    <property type="match status" value="1"/>
</dbReference>
<gene>
    <name evidence="3" type="ORF">ACFQ41_08405</name>
</gene>
<organism evidence="3 4">
    <name type="scientific">Lacticaseibacillus suilingensis</name>
    <dbReference type="NCBI Taxonomy" id="2799577"/>
    <lineage>
        <taxon>Bacteria</taxon>
        <taxon>Bacillati</taxon>
        <taxon>Bacillota</taxon>
        <taxon>Bacilli</taxon>
        <taxon>Lactobacillales</taxon>
        <taxon>Lactobacillaceae</taxon>
        <taxon>Lacticaseibacillus</taxon>
    </lineage>
</organism>
<reference evidence="4" key="1">
    <citation type="journal article" date="2019" name="Int. J. Syst. Evol. Microbiol.">
        <title>The Global Catalogue of Microorganisms (GCM) 10K type strain sequencing project: providing services to taxonomists for standard genome sequencing and annotation.</title>
        <authorList>
            <consortium name="The Broad Institute Genomics Platform"/>
            <consortium name="The Broad Institute Genome Sequencing Center for Infectious Disease"/>
            <person name="Wu L."/>
            <person name="Ma J."/>
        </authorList>
    </citation>
    <scope>NUCLEOTIDE SEQUENCE [LARGE SCALE GENOMIC DNA]</scope>
    <source>
        <strain evidence="4">CCM 9110</strain>
    </source>
</reference>
<feature type="signal peptide" evidence="2">
    <location>
        <begin position="1"/>
        <end position="25"/>
    </location>
</feature>
<evidence type="ECO:0008006" key="5">
    <source>
        <dbReference type="Google" id="ProtNLM"/>
    </source>
</evidence>